<protein>
    <submittedName>
        <fullName evidence="1">Uncharacterized protein</fullName>
    </submittedName>
</protein>
<dbReference type="EMBL" id="BK015797">
    <property type="protein sequence ID" value="DAE25383.1"/>
    <property type="molecule type" value="Genomic_DNA"/>
</dbReference>
<sequence>MYEKDFYEKDDMTWLELMSYVYEDEDVSTGAELITIVVDY</sequence>
<name>A0A8S5R1L0_9CAUD</name>
<proteinExistence type="predicted"/>
<reference evidence="1" key="1">
    <citation type="journal article" date="2021" name="Proc. Natl. Acad. Sci. U.S.A.">
        <title>A Catalog of Tens of Thousands of Viruses from Human Metagenomes Reveals Hidden Associations with Chronic Diseases.</title>
        <authorList>
            <person name="Tisza M.J."/>
            <person name="Buck C.B."/>
        </authorList>
    </citation>
    <scope>NUCLEOTIDE SEQUENCE</scope>
    <source>
        <strain evidence="1">Ct6d71</strain>
    </source>
</reference>
<organism evidence="1">
    <name type="scientific">Siphoviridae sp. ct6d71</name>
    <dbReference type="NCBI Taxonomy" id="2826298"/>
    <lineage>
        <taxon>Viruses</taxon>
        <taxon>Duplodnaviria</taxon>
        <taxon>Heunggongvirae</taxon>
        <taxon>Uroviricota</taxon>
        <taxon>Caudoviricetes</taxon>
    </lineage>
</organism>
<evidence type="ECO:0000313" key="1">
    <source>
        <dbReference type="EMBL" id="DAE25383.1"/>
    </source>
</evidence>
<accession>A0A8S5R1L0</accession>